<keyword evidence="5" id="KW-0449">Lipoprotein</keyword>
<name>A0A1N6P7M6_AQUAC</name>
<keyword evidence="4" id="KW-0653">Protein transport</keyword>
<dbReference type="InterPro" id="IPR004564">
    <property type="entry name" value="OM_lipoprot_carrier_LolA-like"/>
</dbReference>
<comment type="subunit">
    <text evidence="1">Monomer.</text>
</comment>
<dbReference type="AlphaFoldDB" id="A0A1N6P7M6"/>
<dbReference type="Pfam" id="PF19574">
    <property type="entry name" value="LolA_3"/>
    <property type="match status" value="1"/>
</dbReference>
<evidence type="ECO:0000313" key="6">
    <source>
        <dbReference type="Proteomes" id="UP000185841"/>
    </source>
</evidence>
<protein>
    <submittedName>
        <fullName evidence="5">Outer membrane lipoprotein carrier protein LolA</fullName>
    </submittedName>
</protein>
<proteinExistence type="predicted"/>
<evidence type="ECO:0000256" key="2">
    <source>
        <dbReference type="ARBA" id="ARBA00022448"/>
    </source>
</evidence>
<keyword evidence="2" id="KW-0813">Transport</keyword>
<organism evidence="5 6">
    <name type="scientific">Aquipseudomonas alcaligenes</name>
    <name type="common">Pseudomonas alcaligenes</name>
    <dbReference type="NCBI Taxonomy" id="43263"/>
    <lineage>
        <taxon>Bacteria</taxon>
        <taxon>Pseudomonadati</taxon>
        <taxon>Pseudomonadota</taxon>
        <taxon>Gammaproteobacteria</taxon>
        <taxon>Pseudomonadales</taxon>
        <taxon>Pseudomonadaceae</taxon>
        <taxon>Aquipseudomonas</taxon>
    </lineage>
</organism>
<accession>A0A1N6P7M6</accession>
<evidence type="ECO:0000256" key="3">
    <source>
        <dbReference type="ARBA" id="ARBA00022729"/>
    </source>
</evidence>
<reference evidence="5 6" key="1">
    <citation type="submission" date="2017-01" db="EMBL/GenBank/DDBJ databases">
        <authorList>
            <person name="Mah S.A."/>
            <person name="Swanson W.J."/>
            <person name="Moy G.W."/>
            <person name="Vacquier V.D."/>
        </authorList>
    </citation>
    <scope>NUCLEOTIDE SEQUENCE [LARGE SCALE GENOMIC DNA]</scope>
    <source>
        <strain evidence="5 6">RU36E</strain>
    </source>
</reference>
<dbReference type="GO" id="GO:0015031">
    <property type="term" value="P:protein transport"/>
    <property type="evidence" value="ECO:0007669"/>
    <property type="project" value="UniProtKB-KW"/>
</dbReference>
<dbReference type="InterPro" id="IPR029046">
    <property type="entry name" value="LolA/LolB/LppX"/>
</dbReference>
<dbReference type="SUPFAM" id="SSF89392">
    <property type="entry name" value="Prokaryotic lipoproteins and lipoprotein localization factors"/>
    <property type="match status" value="1"/>
</dbReference>
<dbReference type="Gene3D" id="2.50.20.10">
    <property type="entry name" value="Lipoprotein localisation LolA/LolB/LppX"/>
    <property type="match status" value="1"/>
</dbReference>
<sequence>MESLCKGLSGMDAARGAMGQGWPFATCPWKSDGMREPRARSDRGRMPGALLLWLLSSWASKKKVTRPGGRNPIYRAPSLIGLALLLAVPTAKAFDLADLSAQLAKPTVVRGPFIQEKHLRALPTPLTSQGHFTLSRDHGLLWLLQKPLKQDYRIADSGIARRTPDGWQQQPGQDVAAQQSRLFLAVLKGDRSGLERDFDLQLTGEQNAWQLKLTPHSLLLKQIFSAIRIDGGALVEHIELIETQGDRTVLKLPQSQAGDALTAQERADLVP</sequence>
<keyword evidence="3" id="KW-0732">Signal</keyword>
<evidence type="ECO:0000313" key="5">
    <source>
        <dbReference type="EMBL" id="SIQ00325.1"/>
    </source>
</evidence>
<dbReference type="CDD" id="cd16325">
    <property type="entry name" value="LolA"/>
    <property type="match status" value="1"/>
</dbReference>
<evidence type="ECO:0000256" key="4">
    <source>
        <dbReference type="ARBA" id="ARBA00022927"/>
    </source>
</evidence>
<dbReference type="Proteomes" id="UP000185841">
    <property type="component" value="Unassembled WGS sequence"/>
</dbReference>
<dbReference type="EMBL" id="FTMP01000001">
    <property type="protein sequence ID" value="SIQ00325.1"/>
    <property type="molecule type" value="Genomic_DNA"/>
</dbReference>
<evidence type="ECO:0000256" key="1">
    <source>
        <dbReference type="ARBA" id="ARBA00011245"/>
    </source>
</evidence>
<gene>
    <name evidence="5" type="ORF">SAMN05878282_101819</name>
</gene>